<dbReference type="Proteomes" id="UP000533269">
    <property type="component" value="Unassembled WGS sequence"/>
</dbReference>
<dbReference type="AlphaFoldDB" id="A0A7W4TNS1"/>
<feature type="binding site" evidence="10">
    <location>
        <position position="44"/>
    </location>
    <ligand>
        <name>Mn(2+)</name>
        <dbReference type="ChEBI" id="CHEBI:29035"/>
    </ligand>
</feature>
<comment type="similarity">
    <text evidence="2 10">Belongs to the IPP isomerase type 1 family.</text>
</comment>
<dbReference type="InterPro" id="IPR015797">
    <property type="entry name" value="NUDIX_hydrolase-like_dom_sf"/>
</dbReference>
<feature type="active site" evidence="10 11">
    <location>
        <position position="79"/>
    </location>
</feature>
<name>A0A7W4TNS1_KINRA</name>
<dbReference type="GO" id="GO:0008299">
    <property type="term" value="P:isoprenoid biosynthetic process"/>
    <property type="evidence" value="ECO:0007669"/>
    <property type="project" value="UniProtKB-UniRule"/>
</dbReference>
<evidence type="ECO:0000256" key="6">
    <source>
        <dbReference type="ARBA" id="ARBA00022842"/>
    </source>
</evidence>
<evidence type="ECO:0000256" key="4">
    <source>
        <dbReference type="ARBA" id="ARBA00022490"/>
    </source>
</evidence>
<evidence type="ECO:0000313" key="13">
    <source>
        <dbReference type="EMBL" id="MBB2902331.1"/>
    </source>
</evidence>
<reference evidence="13 14" key="2">
    <citation type="submission" date="2020-08" db="EMBL/GenBank/DDBJ databases">
        <authorList>
            <person name="Partida-Martinez L."/>
            <person name="Huntemann M."/>
            <person name="Clum A."/>
            <person name="Wang J."/>
            <person name="Palaniappan K."/>
            <person name="Ritter S."/>
            <person name="Chen I.-M."/>
            <person name="Stamatis D."/>
            <person name="Reddy T."/>
            <person name="O'Malley R."/>
            <person name="Daum C."/>
            <person name="Shapiro N."/>
            <person name="Ivanova N."/>
            <person name="Kyrpides N."/>
            <person name="Woyke T."/>
        </authorList>
    </citation>
    <scope>NUCLEOTIDE SEQUENCE [LARGE SCALE GENOMIC DNA]</scope>
    <source>
        <strain evidence="13 14">AS2.23</strain>
    </source>
</reference>
<comment type="cofactor">
    <cofactor evidence="10">
        <name>Mg(2+)</name>
        <dbReference type="ChEBI" id="CHEBI:18420"/>
    </cofactor>
    <text evidence="10">Binds 1 Mg(2+) ion per subunit. The magnesium ion binds only when substrate is bound.</text>
</comment>
<proteinExistence type="inferred from homology"/>
<comment type="function">
    <text evidence="10">Catalyzes the 1,3-allylic rearrangement of the homoallylic substrate isopentenyl (IPP) to its highly electrophilic allylic isomer, dimethylallyl diphosphate (DMAPP).</text>
</comment>
<dbReference type="Gene3D" id="3.90.79.10">
    <property type="entry name" value="Nucleoside Triphosphate Pyrophosphohydrolase"/>
    <property type="match status" value="1"/>
</dbReference>
<dbReference type="GO" id="GO:0004452">
    <property type="term" value="F:isopentenyl-diphosphate delta-isomerase activity"/>
    <property type="evidence" value="ECO:0007669"/>
    <property type="project" value="UniProtKB-UniRule"/>
</dbReference>
<dbReference type="PANTHER" id="PTHR10885">
    <property type="entry name" value="ISOPENTENYL-DIPHOSPHATE DELTA-ISOMERASE"/>
    <property type="match status" value="1"/>
</dbReference>
<feature type="binding site" evidence="10">
    <location>
        <position position="81"/>
    </location>
    <ligand>
        <name>Mn(2+)</name>
        <dbReference type="ChEBI" id="CHEBI:29035"/>
    </ligand>
</feature>
<organism evidence="13 14">
    <name type="scientific">Kineococcus radiotolerans</name>
    <dbReference type="NCBI Taxonomy" id="131568"/>
    <lineage>
        <taxon>Bacteria</taxon>
        <taxon>Bacillati</taxon>
        <taxon>Actinomycetota</taxon>
        <taxon>Actinomycetes</taxon>
        <taxon>Kineosporiales</taxon>
        <taxon>Kineosporiaceae</taxon>
        <taxon>Kineococcus</taxon>
    </lineage>
</organism>
<evidence type="ECO:0000256" key="5">
    <source>
        <dbReference type="ARBA" id="ARBA00022723"/>
    </source>
</evidence>
<dbReference type="Pfam" id="PF00293">
    <property type="entry name" value="NUDIX"/>
    <property type="match status" value="1"/>
</dbReference>
<feature type="binding site" evidence="10">
    <location>
        <position position="99"/>
    </location>
    <ligand>
        <name>Mg(2+)</name>
        <dbReference type="ChEBI" id="CHEBI:18420"/>
    </ligand>
</feature>
<sequence>MTLAPTADPTTDPATELVVLLTEDGTPCGTAPKSGVHHRTTPLHLAFSCWILDDAGRTLLTRRAASKRTWPGVWTNSFCGHPGPGEEPADAVLRRSVQELGVQVGDVSPLLPSFRYRAVMDDGTVENEVCPVFTARIAPGEGELAPDPAEVDAFRWVHLDDLAAQVAADPSPFSPWMLWQWEQFPR</sequence>
<comment type="subcellular location">
    <subcellularLocation>
        <location evidence="10">Cytoplasm</location>
    </subcellularLocation>
</comment>
<evidence type="ECO:0000256" key="1">
    <source>
        <dbReference type="ARBA" id="ARBA00004826"/>
    </source>
</evidence>
<keyword evidence="5 10" id="KW-0479">Metal-binding</keyword>
<dbReference type="PANTHER" id="PTHR10885:SF0">
    <property type="entry name" value="ISOPENTENYL-DIPHOSPHATE DELTA-ISOMERASE"/>
    <property type="match status" value="1"/>
</dbReference>
<evidence type="ECO:0000256" key="9">
    <source>
        <dbReference type="ARBA" id="ARBA00023235"/>
    </source>
</evidence>
<keyword evidence="8 10" id="KW-0414">Isoprene biosynthesis</keyword>
<feature type="active site" evidence="10 11">
    <location>
        <position position="128"/>
    </location>
</feature>
<accession>A0A7W4TNS1</accession>
<dbReference type="CDD" id="cd02885">
    <property type="entry name" value="NUDIX_IPP_Isomerase"/>
    <property type="match status" value="1"/>
</dbReference>
<dbReference type="RefSeq" id="WP_012086260.1">
    <property type="nucleotide sequence ID" value="NZ_JACHVY010000003.1"/>
</dbReference>
<dbReference type="NCBIfam" id="TIGR02150">
    <property type="entry name" value="IPP_isom_1"/>
    <property type="match status" value="1"/>
</dbReference>
<feature type="binding site" evidence="10">
    <location>
        <position position="37"/>
    </location>
    <ligand>
        <name>Mn(2+)</name>
        <dbReference type="ChEBI" id="CHEBI:29035"/>
    </ligand>
</feature>
<dbReference type="GO" id="GO:0046872">
    <property type="term" value="F:metal ion binding"/>
    <property type="evidence" value="ECO:0007669"/>
    <property type="project" value="UniProtKB-KW"/>
</dbReference>
<dbReference type="NCBIfam" id="NF002995">
    <property type="entry name" value="PRK03759.1"/>
    <property type="match status" value="1"/>
</dbReference>
<dbReference type="InterPro" id="IPR056375">
    <property type="entry name" value="Idi_bact"/>
</dbReference>
<evidence type="ECO:0000256" key="11">
    <source>
        <dbReference type="PIRSR" id="PIRSR018427-1"/>
    </source>
</evidence>
<dbReference type="SUPFAM" id="SSF55811">
    <property type="entry name" value="Nudix"/>
    <property type="match status" value="1"/>
</dbReference>
<evidence type="ECO:0000256" key="8">
    <source>
        <dbReference type="ARBA" id="ARBA00023229"/>
    </source>
</evidence>
<keyword evidence="4 10" id="KW-0963">Cytoplasm</keyword>
<reference evidence="13 14" key="1">
    <citation type="submission" date="2020-08" db="EMBL/GenBank/DDBJ databases">
        <title>The Agave Microbiome: Exploring the role of microbial communities in plant adaptations to desert environments.</title>
        <authorList>
            <person name="Partida-Martinez L.P."/>
        </authorList>
    </citation>
    <scope>NUCLEOTIDE SEQUENCE [LARGE SCALE GENOMIC DNA]</scope>
    <source>
        <strain evidence="13 14">AS2.23</strain>
    </source>
</reference>
<dbReference type="HAMAP" id="MF_00202">
    <property type="entry name" value="Idi"/>
    <property type="match status" value="1"/>
</dbReference>
<protein>
    <recommendedName>
        <fullName evidence="3 10">Isopentenyl-diphosphate Delta-isomerase</fullName>
        <shortName evidence="10">IPP isomerase</shortName>
        <ecNumber evidence="3 10">5.3.3.2</ecNumber>
    </recommendedName>
    <alternativeName>
        <fullName evidence="10">IPP:DMAPP isomerase</fullName>
    </alternativeName>
    <alternativeName>
        <fullName evidence="10">Isopentenyl pyrophosphate isomerase</fullName>
    </alternativeName>
</protein>
<dbReference type="EC" id="5.3.3.2" evidence="3 10"/>
<evidence type="ECO:0000256" key="10">
    <source>
        <dbReference type="HAMAP-Rule" id="MF_00202"/>
    </source>
</evidence>
<dbReference type="UniPathway" id="UPA00059">
    <property type="reaction ID" value="UER00104"/>
</dbReference>
<dbReference type="InterPro" id="IPR000086">
    <property type="entry name" value="NUDIX_hydrolase_dom"/>
</dbReference>
<dbReference type="OMA" id="LRLCPWF"/>
<feature type="domain" description="Nudix hydrolase" evidence="12">
    <location>
        <begin position="42"/>
        <end position="179"/>
    </location>
</feature>
<evidence type="ECO:0000313" key="14">
    <source>
        <dbReference type="Proteomes" id="UP000533269"/>
    </source>
</evidence>
<dbReference type="PIRSF" id="PIRSF018427">
    <property type="entry name" value="Isopntndiph_ism"/>
    <property type="match status" value="1"/>
</dbReference>
<keyword evidence="9 10" id="KW-0413">Isomerase</keyword>
<comment type="pathway">
    <text evidence="1 10">Isoprenoid biosynthesis; dimethylallyl diphosphate biosynthesis; dimethylallyl diphosphate from isopentenyl diphosphate: step 1/1.</text>
</comment>
<keyword evidence="7 10" id="KW-0464">Manganese</keyword>
<dbReference type="EMBL" id="JACHVY010000003">
    <property type="protein sequence ID" value="MBB2902331.1"/>
    <property type="molecule type" value="Genomic_DNA"/>
</dbReference>
<dbReference type="GO" id="GO:0050992">
    <property type="term" value="P:dimethylallyl diphosphate biosynthetic process"/>
    <property type="evidence" value="ECO:0007669"/>
    <property type="project" value="UniProtKB-UniRule"/>
</dbReference>
<dbReference type="PROSITE" id="PS51462">
    <property type="entry name" value="NUDIX"/>
    <property type="match status" value="1"/>
</dbReference>
<dbReference type="GO" id="GO:0005737">
    <property type="term" value="C:cytoplasm"/>
    <property type="evidence" value="ECO:0007669"/>
    <property type="project" value="UniProtKB-SubCell"/>
</dbReference>
<evidence type="ECO:0000256" key="7">
    <source>
        <dbReference type="ARBA" id="ARBA00023211"/>
    </source>
</evidence>
<dbReference type="InterPro" id="IPR011876">
    <property type="entry name" value="IsopentenylPP_isomerase_typ1"/>
</dbReference>
<evidence type="ECO:0000259" key="12">
    <source>
        <dbReference type="PROSITE" id="PS51462"/>
    </source>
</evidence>
<feature type="binding site" evidence="10">
    <location>
        <position position="126"/>
    </location>
    <ligand>
        <name>Mn(2+)</name>
        <dbReference type="ChEBI" id="CHEBI:29035"/>
    </ligand>
</feature>
<comment type="cofactor">
    <cofactor evidence="10">
        <name>Mn(2+)</name>
        <dbReference type="ChEBI" id="CHEBI:29035"/>
    </cofactor>
    <text evidence="10">Binds 1 Mn(2+) ion per subunit.</text>
</comment>
<evidence type="ECO:0000256" key="2">
    <source>
        <dbReference type="ARBA" id="ARBA00007579"/>
    </source>
</evidence>
<comment type="catalytic activity">
    <reaction evidence="10">
        <text>isopentenyl diphosphate = dimethylallyl diphosphate</text>
        <dbReference type="Rhea" id="RHEA:23284"/>
        <dbReference type="ChEBI" id="CHEBI:57623"/>
        <dbReference type="ChEBI" id="CHEBI:128769"/>
        <dbReference type="EC" id="5.3.3.2"/>
    </reaction>
</comment>
<comment type="caution">
    <text evidence="13">The sequence shown here is derived from an EMBL/GenBank/DDBJ whole genome shotgun (WGS) entry which is preliminary data.</text>
</comment>
<keyword evidence="6 10" id="KW-0460">Magnesium</keyword>
<gene>
    <name evidence="10" type="primary">idi</name>
    <name evidence="13" type="ORF">FHR75_003162</name>
</gene>
<evidence type="ECO:0000256" key="3">
    <source>
        <dbReference type="ARBA" id="ARBA00012057"/>
    </source>
</evidence>
<feature type="binding site" evidence="10">
    <location>
        <position position="128"/>
    </location>
    <ligand>
        <name>Mn(2+)</name>
        <dbReference type="ChEBI" id="CHEBI:29035"/>
    </ligand>
</feature>